<feature type="domain" description="Mannosyl-glycoprotein endo-beta-N-acetylglucosamidase-like" evidence="1">
    <location>
        <begin position="64"/>
        <end position="206"/>
    </location>
</feature>
<evidence type="ECO:0000259" key="1">
    <source>
        <dbReference type="SMART" id="SM00047"/>
    </source>
</evidence>
<dbReference type="InterPro" id="IPR053195">
    <property type="entry name" value="Bax-like"/>
</dbReference>
<dbReference type="PANTHER" id="PTHR40572:SF1">
    <property type="entry name" value="PROTEIN BAX"/>
    <property type="match status" value="1"/>
</dbReference>
<dbReference type="GO" id="GO:0004040">
    <property type="term" value="F:amidase activity"/>
    <property type="evidence" value="ECO:0007669"/>
    <property type="project" value="InterPro"/>
</dbReference>
<dbReference type="EMBL" id="FPHJ01000041">
    <property type="protein sequence ID" value="SFV64075.1"/>
    <property type="molecule type" value="Genomic_DNA"/>
</dbReference>
<reference evidence="2" key="1">
    <citation type="submission" date="2016-10" db="EMBL/GenBank/DDBJ databases">
        <authorList>
            <person name="de Groot N.N."/>
        </authorList>
    </citation>
    <scope>NUCLEOTIDE SEQUENCE</scope>
</reference>
<dbReference type="PANTHER" id="PTHR40572">
    <property type="entry name" value="PROTEIN BAX"/>
    <property type="match status" value="1"/>
</dbReference>
<name>A0A1W1CED5_9ZZZZ</name>
<accession>A0A1W1CED5</accession>
<dbReference type="SMART" id="SM00047">
    <property type="entry name" value="LYZ2"/>
    <property type="match status" value="1"/>
</dbReference>
<evidence type="ECO:0000313" key="2">
    <source>
        <dbReference type="EMBL" id="SFV64075.1"/>
    </source>
</evidence>
<dbReference type="Pfam" id="PF01832">
    <property type="entry name" value="Glucosaminidase"/>
    <property type="match status" value="1"/>
</dbReference>
<proteinExistence type="predicted"/>
<sequence length="222" mass="26173">MKIILLLIVSSSVYSFSFNEFFNISDNPNFEKIQTVKERKEVFFKYLLPIIKKENKRIMQLRKKIQTTNNKQWLKKITKKYYAKNKEDLLSRVNYIPVSLVLAQAANESNWGRSRFAKYYNNFFGLWCFEKGCGVVPKNRNNNKKHEVAIFSSLQEAVSSYMLTLNRHNSYQKLRDIRLTFNNKTLNGSKLAEGLEKYSGIGHNYIKSLKDIIRVNKLSRFD</sequence>
<dbReference type="InterPro" id="IPR002901">
    <property type="entry name" value="MGlyc_endo_b_GlcNAc-like_dom"/>
</dbReference>
<gene>
    <name evidence="2" type="ORF">MNB_SUP05-5-970</name>
</gene>
<dbReference type="Gene3D" id="1.10.530.10">
    <property type="match status" value="1"/>
</dbReference>
<protein>
    <submittedName>
        <fullName evidence="2">BAX protein</fullName>
    </submittedName>
</protein>
<organism evidence="2">
    <name type="scientific">hydrothermal vent metagenome</name>
    <dbReference type="NCBI Taxonomy" id="652676"/>
    <lineage>
        <taxon>unclassified sequences</taxon>
        <taxon>metagenomes</taxon>
        <taxon>ecological metagenomes</taxon>
    </lineage>
</organism>
<dbReference type="AlphaFoldDB" id="A0A1W1CED5"/>